<organism evidence="1 2">
    <name type="scientific">Helianthus annuus</name>
    <name type="common">Common sunflower</name>
    <dbReference type="NCBI Taxonomy" id="4232"/>
    <lineage>
        <taxon>Eukaryota</taxon>
        <taxon>Viridiplantae</taxon>
        <taxon>Streptophyta</taxon>
        <taxon>Embryophyta</taxon>
        <taxon>Tracheophyta</taxon>
        <taxon>Spermatophyta</taxon>
        <taxon>Magnoliopsida</taxon>
        <taxon>eudicotyledons</taxon>
        <taxon>Gunneridae</taxon>
        <taxon>Pentapetalae</taxon>
        <taxon>asterids</taxon>
        <taxon>campanulids</taxon>
        <taxon>Asterales</taxon>
        <taxon>Asteraceae</taxon>
        <taxon>Asteroideae</taxon>
        <taxon>Heliantheae alliance</taxon>
        <taxon>Heliantheae</taxon>
        <taxon>Helianthus</taxon>
    </lineage>
</organism>
<protein>
    <submittedName>
        <fullName evidence="1">Uncharacterized protein</fullName>
    </submittedName>
</protein>
<gene>
    <name evidence="1" type="ORF">HanXRQr2_Chr08g0344511</name>
</gene>
<evidence type="ECO:0000313" key="2">
    <source>
        <dbReference type="Proteomes" id="UP000215914"/>
    </source>
</evidence>
<sequence length="316" mass="37345">MKVLDDATIDEIPSEPEVANLDDLEERVFEGNAEKSKYVREDGTEFNPFEEDWLKDNLDEIDDKLKNRDSSDVPTDSFEEWRKKFLSTSAKPAPSAVQVNYMKYEKVHPHGRILSWMFLKDIHCMAVKREHGIQYFRSLLSILTLPFYDVAALAKLELINQSNYDCAKLFTRKLRTERRSGWKDELYKPQFPMHEQIKYTLDPATKTARYKLVYKPVKVLDKIPLMPMKQEILGSMALWCYDSDTHEAVIVFRNDEENFHILDPMWIVNMFAADIDKLFRHDIFYEDKDAHQALLFQRVAFLFLLLSRDSRWELVV</sequence>
<dbReference type="Proteomes" id="UP000215914">
    <property type="component" value="Unassembled WGS sequence"/>
</dbReference>
<name>A0A9K3IFX8_HELAN</name>
<reference evidence="1" key="1">
    <citation type="journal article" date="2017" name="Nature">
        <title>The sunflower genome provides insights into oil metabolism, flowering and Asterid evolution.</title>
        <authorList>
            <person name="Badouin H."/>
            <person name="Gouzy J."/>
            <person name="Grassa C.J."/>
            <person name="Murat F."/>
            <person name="Staton S.E."/>
            <person name="Cottret L."/>
            <person name="Lelandais-Briere C."/>
            <person name="Owens G.L."/>
            <person name="Carrere S."/>
            <person name="Mayjonade B."/>
            <person name="Legrand L."/>
            <person name="Gill N."/>
            <person name="Kane N.C."/>
            <person name="Bowers J.E."/>
            <person name="Hubner S."/>
            <person name="Bellec A."/>
            <person name="Berard A."/>
            <person name="Berges H."/>
            <person name="Blanchet N."/>
            <person name="Boniface M.C."/>
            <person name="Brunel D."/>
            <person name="Catrice O."/>
            <person name="Chaidir N."/>
            <person name="Claudel C."/>
            <person name="Donnadieu C."/>
            <person name="Faraut T."/>
            <person name="Fievet G."/>
            <person name="Helmstetter N."/>
            <person name="King M."/>
            <person name="Knapp S.J."/>
            <person name="Lai Z."/>
            <person name="Le Paslier M.C."/>
            <person name="Lippi Y."/>
            <person name="Lorenzon L."/>
            <person name="Mandel J.R."/>
            <person name="Marage G."/>
            <person name="Marchand G."/>
            <person name="Marquand E."/>
            <person name="Bret-Mestries E."/>
            <person name="Morien E."/>
            <person name="Nambeesan S."/>
            <person name="Nguyen T."/>
            <person name="Pegot-Espagnet P."/>
            <person name="Pouilly N."/>
            <person name="Raftis F."/>
            <person name="Sallet E."/>
            <person name="Schiex T."/>
            <person name="Thomas J."/>
            <person name="Vandecasteele C."/>
            <person name="Vares D."/>
            <person name="Vear F."/>
            <person name="Vautrin S."/>
            <person name="Crespi M."/>
            <person name="Mangin B."/>
            <person name="Burke J.M."/>
            <person name="Salse J."/>
            <person name="Munos S."/>
            <person name="Vincourt P."/>
            <person name="Rieseberg L.H."/>
            <person name="Langlade N.B."/>
        </authorList>
    </citation>
    <scope>NUCLEOTIDE SEQUENCE</scope>
    <source>
        <tissue evidence="1">Leaves</tissue>
    </source>
</reference>
<reference evidence="1" key="2">
    <citation type="submission" date="2020-06" db="EMBL/GenBank/DDBJ databases">
        <title>Helianthus annuus Genome sequencing and assembly Release 2.</title>
        <authorList>
            <person name="Gouzy J."/>
            <person name="Langlade N."/>
            <person name="Munos S."/>
        </authorList>
    </citation>
    <scope>NUCLEOTIDE SEQUENCE</scope>
    <source>
        <tissue evidence="1">Leaves</tissue>
    </source>
</reference>
<dbReference type="AlphaFoldDB" id="A0A9K3IFX8"/>
<dbReference type="Gramene" id="mRNA:HanXRQr2_Chr08g0344511">
    <property type="protein sequence ID" value="CDS:HanXRQr2_Chr08g0344511.1"/>
    <property type="gene ID" value="HanXRQr2_Chr08g0344511"/>
</dbReference>
<proteinExistence type="predicted"/>
<accession>A0A9K3IFX8</accession>
<comment type="caution">
    <text evidence="1">The sequence shown here is derived from an EMBL/GenBank/DDBJ whole genome shotgun (WGS) entry which is preliminary data.</text>
</comment>
<evidence type="ECO:0000313" key="1">
    <source>
        <dbReference type="EMBL" id="KAF5795850.1"/>
    </source>
</evidence>
<keyword evidence="2" id="KW-1185">Reference proteome</keyword>
<dbReference type="EMBL" id="MNCJ02000323">
    <property type="protein sequence ID" value="KAF5795850.1"/>
    <property type="molecule type" value="Genomic_DNA"/>
</dbReference>